<reference evidence="2" key="1">
    <citation type="submission" date="2019-04" db="EMBL/GenBank/DDBJ databases">
        <title>Friends and foes A comparative genomics studyof 23 Aspergillus species from section Flavi.</title>
        <authorList>
            <consortium name="DOE Joint Genome Institute"/>
            <person name="Kjaerbolling I."/>
            <person name="Vesth T."/>
            <person name="Frisvad J.C."/>
            <person name="Nybo J.L."/>
            <person name="Theobald S."/>
            <person name="Kildgaard S."/>
            <person name="Isbrandt T."/>
            <person name="Kuo A."/>
            <person name="Sato A."/>
            <person name="Lyhne E.K."/>
            <person name="Kogle M.E."/>
            <person name="Wiebenga A."/>
            <person name="Kun R.S."/>
            <person name="Lubbers R.J."/>
            <person name="Makela M.R."/>
            <person name="Barry K."/>
            <person name="Chovatia M."/>
            <person name="Clum A."/>
            <person name="Daum C."/>
            <person name="Haridas S."/>
            <person name="He G."/>
            <person name="LaButti K."/>
            <person name="Lipzen A."/>
            <person name="Mondo S."/>
            <person name="Riley R."/>
            <person name="Salamov A."/>
            <person name="Simmons B.A."/>
            <person name="Magnuson J.K."/>
            <person name="Henrissat B."/>
            <person name="Mortensen U.H."/>
            <person name="Larsen T.O."/>
            <person name="Devries R.P."/>
            <person name="Grigoriev I.V."/>
            <person name="Machida M."/>
            <person name="Baker S.E."/>
            <person name="Andersen M.R."/>
        </authorList>
    </citation>
    <scope>NUCLEOTIDE SEQUENCE [LARGE SCALE GENOMIC DNA]</scope>
    <source>
        <strain evidence="2">CBS 553.77</strain>
    </source>
</reference>
<accession>A0A5N6Z7B9</accession>
<dbReference type="EMBL" id="ML739108">
    <property type="protein sequence ID" value="KAE8353073.1"/>
    <property type="molecule type" value="Genomic_DNA"/>
</dbReference>
<proteinExistence type="predicted"/>
<evidence type="ECO:0000313" key="2">
    <source>
        <dbReference type="Proteomes" id="UP000327118"/>
    </source>
</evidence>
<keyword evidence="2" id="KW-1185">Reference proteome</keyword>
<protein>
    <submittedName>
        <fullName evidence="1">Uncharacterized protein</fullName>
    </submittedName>
</protein>
<name>A0A5N6Z7B9_9EURO</name>
<gene>
    <name evidence="1" type="ORF">BDV28DRAFT_133810</name>
</gene>
<dbReference type="AlphaFoldDB" id="A0A5N6Z7B9"/>
<evidence type="ECO:0000313" key="1">
    <source>
        <dbReference type="EMBL" id="KAE8353073.1"/>
    </source>
</evidence>
<sequence length="87" mass="9684">MSPQGAYSLLPVIQDESRTRQGQIQGGTAPIVPKSRVSKPAISAGIRLVSARHWRRNQRPRPGSPLICELQFASKGKWRPNLKRASR</sequence>
<organism evidence="1 2">
    <name type="scientific">Aspergillus coremiiformis</name>
    <dbReference type="NCBI Taxonomy" id="138285"/>
    <lineage>
        <taxon>Eukaryota</taxon>
        <taxon>Fungi</taxon>
        <taxon>Dikarya</taxon>
        <taxon>Ascomycota</taxon>
        <taxon>Pezizomycotina</taxon>
        <taxon>Eurotiomycetes</taxon>
        <taxon>Eurotiomycetidae</taxon>
        <taxon>Eurotiales</taxon>
        <taxon>Aspergillaceae</taxon>
        <taxon>Aspergillus</taxon>
        <taxon>Aspergillus subgen. Circumdati</taxon>
    </lineage>
</organism>
<dbReference type="Proteomes" id="UP000327118">
    <property type="component" value="Unassembled WGS sequence"/>
</dbReference>